<comment type="caution">
    <text evidence="9">The sequence shown here is derived from an EMBL/GenBank/DDBJ whole genome shotgun (WGS) entry which is preliminary data.</text>
</comment>
<dbReference type="InterPro" id="IPR009637">
    <property type="entry name" value="GPR107/GPR108-like"/>
</dbReference>
<evidence type="ECO:0000313" key="10">
    <source>
        <dbReference type="Proteomes" id="UP001642464"/>
    </source>
</evidence>
<evidence type="ECO:0000259" key="8">
    <source>
        <dbReference type="Pfam" id="PF06814"/>
    </source>
</evidence>
<feature type="domain" description="GOST seven transmembrane" evidence="8">
    <location>
        <begin position="196"/>
        <end position="345"/>
    </location>
</feature>
<dbReference type="InterPro" id="IPR053937">
    <property type="entry name" value="GOST_TM"/>
</dbReference>
<sequence>MGRRWCMWRCLAALLCFRCTEAQIYSFEKMALPDARSLHTLYAFYVYSHQDAPERTLGQPFVQFHNLMFTANNPADSEKAKNYGGIQLSILPYRSFWTLIQPDKFCSSREDVAQGIAKEDGKLLAHKAPGESDESVNLYSHTVTYGSSSDHQVPVHSTGVYILVFSNCGEFKDGEVSGSVIAKNSYGFLPGNEYHKMPFYGWLAIVYIAMAMLWMCLSLRYWRELFHIQYCVAAVIFLGLVEAFLQWRFFMDWNETGVRGRILFVLAILATVVKSIFSYMLVLVASLGWGVTRPYLDQPTILKVQALSFFYIVLDFVRESALSFRHSHSLSIAFVLLCLLPVALLNGHGLSGQPELVAVLKPNTAVQQGMFMANRDHHASPSCSNYGFDDTWSTDGFTDGFTGDVNPDLASHFISLGLAEHASVASFARVVMELMQLAAPADLVDRTLQAGREEVRHAQVAFSLARTWSAEGYQLGPLNGLEYAPVSFVQLARQTVFEAILGETAAFLRASLALRFATHQGVREFLLQVASDERRHAELAWATVAWAVQAKAEVVQEVLVALDAADEELARSKATGKGNLAYGILSSDLESAVHQEAANLVKRFRQELSSGSLLQNNLSSFELRVQQEFDHSISRMAEVKEVSV</sequence>
<gene>
    <name evidence="9" type="ORF">SCF082_LOCUS24605</name>
</gene>
<keyword evidence="10" id="KW-1185">Reference proteome</keyword>
<evidence type="ECO:0000256" key="3">
    <source>
        <dbReference type="ARBA" id="ARBA00022729"/>
    </source>
</evidence>
<feature type="transmembrane region" description="Helical" evidence="6">
    <location>
        <begin position="300"/>
        <end position="317"/>
    </location>
</feature>
<reference evidence="9 10" key="1">
    <citation type="submission" date="2024-02" db="EMBL/GenBank/DDBJ databases">
        <authorList>
            <person name="Chen Y."/>
            <person name="Shah S."/>
            <person name="Dougan E. K."/>
            <person name="Thang M."/>
            <person name="Chan C."/>
        </authorList>
    </citation>
    <scope>NUCLEOTIDE SEQUENCE [LARGE SCALE GENOMIC DNA]</scope>
</reference>
<feature type="transmembrane region" description="Helical" evidence="6">
    <location>
        <begin position="231"/>
        <end position="250"/>
    </location>
</feature>
<evidence type="ECO:0000313" key="9">
    <source>
        <dbReference type="EMBL" id="CAK9042888.1"/>
    </source>
</evidence>
<dbReference type="SUPFAM" id="SSF47240">
    <property type="entry name" value="Ferritin-like"/>
    <property type="match status" value="1"/>
</dbReference>
<dbReference type="PANTHER" id="PTHR21229">
    <property type="entry name" value="LUNG SEVEN TRANSMEMBRANE RECEPTOR"/>
    <property type="match status" value="1"/>
</dbReference>
<feature type="transmembrane region" description="Helical" evidence="6">
    <location>
        <begin position="262"/>
        <end position="288"/>
    </location>
</feature>
<dbReference type="EMBL" id="CAXAMM010018202">
    <property type="protein sequence ID" value="CAK9042888.1"/>
    <property type="molecule type" value="Genomic_DNA"/>
</dbReference>
<dbReference type="Pfam" id="PF06814">
    <property type="entry name" value="GOST_TM"/>
    <property type="match status" value="1"/>
</dbReference>
<dbReference type="CDD" id="cd00657">
    <property type="entry name" value="Ferritin_like"/>
    <property type="match status" value="1"/>
</dbReference>
<proteinExistence type="predicted"/>
<comment type="subcellular location">
    <subcellularLocation>
        <location evidence="1">Membrane</location>
        <topology evidence="1">Multi-pass membrane protein</topology>
    </subcellularLocation>
</comment>
<organism evidence="9 10">
    <name type="scientific">Durusdinium trenchii</name>
    <dbReference type="NCBI Taxonomy" id="1381693"/>
    <lineage>
        <taxon>Eukaryota</taxon>
        <taxon>Sar</taxon>
        <taxon>Alveolata</taxon>
        <taxon>Dinophyceae</taxon>
        <taxon>Suessiales</taxon>
        <taxon>Symbiodiniaceae</taxon>
        <taxon>Durusdinium</taxon>
    </lineage>
</organism>
<keyword evidence="2 6" id="KW-0812">Transmembrane</keyword>
<dbReference type="InterPro" id="IPR009078">
    <property type="entry name" value="Ferritin-like_SF"/>
</dbReference>
<feature type="signal peptide" evidence="7">
    <location>
        <begin position="1"/>
        <end position="22"/>
    </location>
</feature>
<keyword evidence="4 6" id="KW-1133">Transmembrane helix</keyword>
<evidence type="ECO:0000256" key="2">
    <source>
        <dbReference type="ARBA" id="ARBA00022692"/>
    </source>
</evidence>
<keyword evidence="5 6" id="KW-0472">Membrane</keyword>
<feature type="transmembrane region" description="Helical" evidence="6">
    <location>
        <begin position="329"/>
        <end position="347"/>
    </location>
</feature>
<dbReference type="Proteomes" id="UP001642464">
    <property type="component" value="Unassembled WGS sequence"/>
</dbReference>
<accession>A0ABP0LVW6</accession>
<keyword evidence="3 7" id="KW-0732">Signal</keyword>
<evidence type="ECO:0000256" key="4">
    <source>
        <dbReference type="ARBA" id="ARBA00022989"/>
    </source>
</evidence>
<feature type="transmembrane region" description="Helical" evidence="6">
    <location>
        <begin position="199"/>
        <end position="219"/>
    </location>
</feature>
<protein>
    <submittedName>
        <fullName evidence="9">Transmembrane protein 87A</fullName>
    </submittedName>
</protein>
<evidence type="ECO:0000256" key="6">
    <source>
        <dbReference type="SAM" id="Phobius"/>
    </source>
</evidence>
<name>A0ABP0LVW6_9DINO</name>
<dbReference type="PANTHER" id="PTHR21229:SF1">
    <property type="entry name" value="GH17801P"/>
    <property type="match status" value="1"/>
</dbReference>
<feature type="chain" id="PRO_5046497271" evidence="7">
    <location>
        <begin position="23"/>
        <end position="644"/>
    </location>
</feature>
<evidence type="ECO:0000256" key="1">
    <source>
        <dbReference type="ARBA" id="ARBA00004141"/>
    </source>
</evidence>
<evidence type="ECO:0000256" key="7">
    <source>
        <dbReference type="SAM" id="SignalP"/>
    </source>
</evidence>
<evidence type="ECO:0000256" key="5">
    <source>
        <dbReference type="ARBA" id="ARBA00023136"/>
    </source>
</evidence>